<evidence type="ECO:0000313" key="1">
    <source>
        <dbReference type="EMBL" id="KAF0289499.1"/>
    </source>
</evidence>
<evidence type="ECO:0000313" key="2">
    <source>
        <dbReference type="Proteomes" id="UP000440578"/>
    </source>
</evidence>
<gene>
    <name evidence="1" type="ORF">FJT64_012247</name>
</gene>
<dbReference type="Proteomes" id="UP000440578">
    <property type="component" value="Unassembled WGS sequence"/>
</dbReference>
<sequence length="287" mass="31294">MLPSAQAVEGRMMESGMNDMEQRLARLEIQLAGSCSGCAALERRVAALEARLQGSAASQSDPQFGELLQPVQPAEICLDMDEDDDISRLLAEARQLDQADFTRMLEPPNGNSSPWEDINISLPIPAAEPLDPGESYQLHLPERRAGRAADRRPDRCLWLYRARGLPRRRRTLSTAGYAADHYTFAIAAAGAAAANGTAAAASTTTIGDTSDRLSATSARASRLDMSAWLLFLQHFNGRSLLDERRWTQAAAVCLETDASAGVFRKVRPSADAEPTSWDWADFAMLQT</sequence>
<comment type="caution">
    <text evidence="1">The sequence shown here is derived from an EMBL/GenBank/DDBJ whole genome shotgun (WGS) entry which is preliminary data.</text>
</comment>
<name>A0A6A4V8P4_AMPAM</name>
<dbReference type="EMBL" id="VIIS01002027">
    <property type="protein sequence ID" value="KAF0289499.1"/>
    <property type="molecule type" value="Genomic_DNA"/>
</dbReference>
<dbReference type="OrthoDB" id="6380429at2759"/>
<proteinExistence type="predicted"/>
<accession>A0A6A4V8P4</accession>
<organism evidence="1 2">
    <name type="scientific">Amphibalanus amphitrite</name>
    <name type="common">Striped barnacle</name>
    <name type="synonym">Balanus amphitrite</name>
    <dbReference type="NCBI Taxonomy" id="1232801"/>
    <lineage>
        <taxon>Eukaryota</taxon>
        <taxon>Metazoa</taxon>
        <taxon>Ecdysozoa</taxon>
        <taxon>Arthropoda</taxon>
        <taxon>Crustacea</taxon>
        <taxon>Multicrustacea</taxon>
        <taxon>Cirripedia</taxon>
        <taxon>Thoracica</taxon>
        <taxon>Thoracicalcarea</taxon>
        <taxon>Balanomorpha</taxon>
        <taxon>Balanoidea</taxon>
        <taxon>Balanidae</taxon>
        <taxon>Amphibalaninae</taxon>
        <taxon>Amphibalanus</taxon>
    </lineage>
</organism>
<keyword evidence="2" id="KW-1185">Reference proteome</keyword>
<dbReference type="AlphaFoldDB" id="A0A6A4V8P4"/>
<reference evidence="1 2" key="1">
    <citation type="submission" date="2019-07" db="EMBL/GenBank/DDBJ databases">
        <title>Draft genome assembly of a fouling barnacle, Amphibalanus amphitrite (Darwin, 1854): The first reference genome for Thecostraca.</title>
        <authorList>
            <person name="Kim W."/>
        </authorList>
    </citation>
    <scope>NUCLEOTIDE SEQUENCE [LARGE SCALE GENOMIC DNA]</scope>
    <source>
        <strain evidence="1">SNU_AA5</strain>
        <tissue evidence="1">Soma without cirri and trophi</tissue>
    </source>
</reference>
<protein>
    <submittedName>
        <fullName evidence="1">Uncharacterized protein</fullName>
    </submittedName>
</protein>